<dbReference type="AlphaFoldDB" id="A0A512BDU2"/>
<evidence type="ECO:0000259" key="4">
    <source>
        <dbReference type="Pfam" id="PF05569"/>
    </source>
</evidence>
<dbReference type="Proteomes" id="UP000321513">
    <property type="component" value="Unassembled WGS sequence"/>
</dbReference>
<evidence type="ECO:0000256" key="2">
    <source>
        <dbReference type="SAM" id="MobiDB-lite"/>
    </source>
</evidence>
<keyword evidence="6" id="KW-1185">Reference proteome</keyword>
<evidence type="ECO:0000256" key="1">
    <source>
        <dbReference type="SAM" id="Coils"/>
    </source>
</evidence>
<dbReference type="EMBL" id="BJYT01000009">
    <property type="protein sequence ID" value="GEO10131.1"/>
    <property type="molecule type" value="Genomic_DNA"/>
</dbReference>
<feature type="region of interest" description="Disordered" evidence="2">
    <location>
        <begin position="642"/>
        <end position="666"/>
    </location>
</feature>
<gene>
    <name evidence="5" type="ORF">SAE01_26270</name>
</gene>
<feature type="transmembrane region" description="Helical" evidence="3">
    <location>
        <begin position="111"/>
        <end position="132"/>
    </location>
</feature>
<comment type="caution">
    <text evidence="5">The sequence shown here is derived from an EMBL/GenBank/DDBJ whole genome shotgun (WGS) entry which is preliminary data.</text>
</comment>
<dbReference type="InterPro" id="IPR052173">
    <property type="entry name" value="Beta-lactam_resp_regulator"/>
</dbReference>
<dbReference type="PANTHER" id="PTHR34978">
    <property type="entry name" value="POSSIBLE SENSOR-TRANSDUCER PROTEIN BLAR"/>
    <property type="match status" value="1"/>
</dbReference>
<keyword evidence="1" id="KW-0175">Coiled coil</keyword>
<keyword evidence="3" id="KW-1133">Transmembrane helix</keyword>
<dbReference type="CDD" id="cd07341">
    <property type="entry name" value="M56_BlaR1_MecR1_like"/>
    <property type="match status" value="1"/>
</dbReference>
<evidence type="ECO:0000313" key="5">
    <source>
        <dbReference type="EMBL" id="GEO10131.1"/>
    </source>
</evidence>
<accession>A0A512BDU2</accession>
<feature type="transmembrane region" description="Helical" evidence="3">
    <location>
        <begin position="46"/>
        <end position="68"/>
    </location>
</feature>
<dbReference type="OrthoDB" id="15218at2"/>
<keyword evidence="3" id="KW-0812">Transmembrane</keyword>
<proteinExistence type="predicted"/>
<name>A0A512BDU2_9BACT</name>
<evidence type="ECO:0000313" key="6">
    <source>
        <dbReference type="Proteomes" id="UP000321513"/>
    </source>
</evidence>
<organism evidence="5 6">
    <name type="scientific">Segetibacter aerophilus</name>
    <dbReference type="NCBI Taxonomy" id="670293"/>
    <lineage>
        <taxon>Bacteria</taxon>
        <taxon>Pseudomonadati</taxon>
        <taxon>Bacteroidota</taxon>
        <taxon>Chitinophagia</taxon>
        <taxon>Chitinophagales</taxon>
        <taxon>Chitinophagaceae</taxon>
        <taxon>Segetibacter</taxon>
    </lineage>
</organism>
<feature type="transmembrane region" description="Helical" evidence="3">
    <location>
        <begin position="221"/>
        <end position="240"/>
    </location>
</feature>
<feature type="domain" description="Peptidase M56" evidence="4">
    <location>
        <begin position="21"/>
        <end position="303"/>
    </location>
</feature>
<reference evidence="5 6" key="1">
    <citation type="submission" date="2019-07" db="EMBL/GenBank/DDBJ databases">
        <title>Whole genome shotgun sequence of Segetibacter aerophilus NBRC 106135.</title>
        <authorList>
            <person name="Hosoyama A."/>
            <person name="Uohara A."/>
            <person name="Ohji S."/>
            <person name="Ichikawa N."/>
        </authorList>
    </citation>
    <scope>NUCLEOTIDE SEQUENCE [LARGE SCALE GENOMIC DNA]</scope>
    <source>
        <strain evidence="5 6">NBRC 106135</strain>
    </source>
</reference>
<dbReference type="Pfam" id="PF05569">
    <property type="entry name" value="Peptidase_M56"/>
    <property type="match status" value="1"/>
</dbReference>
<evidence type="ECO:0000256" key="3">
    <source>
        <dbReference type="SAM" id="Phobius"/>
    </source>
</evidence>
<protein>
    <recommendedName>
        <fullName evidence="4">Peptidase M56 domain-containing protein</fullName>
    </recommendedName>
</protein>
<feature type="transmembrane region" description="Helical" evidence="3">
    <location>
        <begin position="12"/>
        <end position="34"/>
    </location>
</feature>
<dbReference type="InterPro" id="IPR008756">
    <property type="entry name" value="Peptidase_M56"/>
</dbReference>
<feature type="coiled-coil region" evidence="1">
    <location>
        <begin position="478"/>
        <end position="528"/>
    </location>
</feature>
<sequence>MHPLLHSPFLQALGYTIINSLWQFALLWLLYFLINTIFKLTSHQKYTTGLVFEIIGFTWFIGTMVFYYNQCLLLPEQSGVNSQSYIPGLLTRTGASFSQQFFIIVLRFEQFFPYLSIAYLALLFILAAKWVFAYRFTQQVRFAGLAEIDEDWKLFVQKLSLSLGITRPVHIFLSELVQTPLTVGFFKPVILIPLATINYLNPQQMEAVILHELAHIRRYDYLFNLILAVVEACLFFNPFMQLIHQQVKKERENCCDDWVLRYDYSATSYARALLQIASNQPGKQLLSVNATDNKKLLISRIKRIIEKNEKTFFNHKHQLLALLVLTTVFSFLSLLSPSKKTALTSNRSTQANVVFQPIAAKVKNPLFNPVFFLANASEDTVSEDTVEITKKLVEIKPVKSRTAISRFAEPVSQQATAAEEASMLPNEDNKLVEAASVVNPMIEVSSPSFAASLNVALENWSKNQDYFKTQEKTEKWFSEEAFKQMEVAKNQLRKVQKETIKEKDILNLEKVRMQVASALEQVKSTNKKVELSKLKSLVRLGIKKIQKEKVSTLLPDMNVFKLNELELLEKQIEKEMTSLNQTTFYTTASITNTDYNFRVPAVVYTPPTEKEHTFSFQFSTKPRVRVISSQGLIELKREQKKEKLPVAEAEEDDVTHNETIAPPPAPPARVRSVYIIKI</sequence>
<dbReference type="PANTHER" id="PTHR34978:SF3">
    <property type="entry name" value="SLR0241 PROTEIN"/>
    <property type="match status" value="1"/>
</dbReference>
<dbReference type="RefSeq" id="WP_147204241.1">
    <property type="nucleotide sequence ID" value="NZ_BJYT01000009.1"/>
</dbReference>
<dbReference type="Gene3D" id="3.30.2010.10">
    <property type="entry name" value="Metalloproteases ('zincins'), catalytic domain"/>
    <property type="match status" value="1"/>
</dbReference>
<keyword evidence="3" id="KW-0472">Membrane</keyword>